<name>A0A5X6ENL8_SALET</name>
<keyword evidence="1" id="KW-1133">Transmembrane helix</keyword>
<evidence type="ECO:0000256" key="1">
    <source>
        <dbReference type="SAM" id="Phobius"/>
    </source>
</evidence>
<organism evidence="2">
    <name type="scientific">Salmonella enterica subsp. enterica serovar Aqua</name>
    <dbReference type="NCBI Taxonomy" id="1302615"/>
    <lineage>
        <taxon>Bacteria</taxon>
        <taxon>Pseudomonadati</taxon>
        <taxon>Pseudomonadota</taxon>
        <taxon>Gammaproteobacteria</taxon>
        <taxon>Enterobacterales</taxon>
        <taxon>Enterobacteriaceae</taxon>
        <taxon>Salmonella</taxon>
    </lineage>
</organism>
<feature type="transmembrane region" description="Helical" evidence="1">
    <location>
        <begin position="56"/>
        <end position="75"/>
    </location>
</feature>
<keyword evidence="1" id="KW-0472">Membrane</keyword>
<comment type="caution">
    <text evidence="2">The sequence shown here is derived from an EMBL/GenBank/DDBJ whole genome shotgun (WGS) entry which is preliminary data.</text>
</comment>
<dbReference type="AlphaFoldDB" id="A0A5X6ENL8"/>
<reference evidence="2" key="1">
    <citation type="submission" date="2018-12" db="EMBL/GenBank/DDBJ databases">
        <authorList>
            <person name="Ashton P.M."/>
            <person name="Dallman T."/>
            <person name="Nair S."/>
            <person name="De Pinna E."/>
            <person name="Peters T."/>
            <person name="Grant K."/>
        </authorList>
    </citation>
    <scope>NUCLEOTIDE SEQUENCE</scope>
    <source>
        <strain evidence="2">650060</strain>
    </source>
</reference>
<sequence>MEIITYHNLVNYITENKPLITITTLIVLFIFLIYNHFKKQNLSYFDKYDKYKKAKLAFFVSIPMYFLIHSIVFYMDNHKTENPDTNQGIYKRLDR</sequence>
<gene>
    <name evidence="2" type="ORF">EKG95_20250</name>
</gene>
<feature type="transmembrane region" description="Helical" evidence="1">
    <location>
        <begin position="18"/>
        <end position="35"/>
    </location>
</feature>
<dbReference type="EMBL" id="AAHUDZ010000027">
    <property type="protein sequence ID" value="ECA3794102.1"/>
    <property type="molecule type" value="Genomic_DNA"/>
</dbReference>
<accession>A0A5X6ENL8</accession>
<proteinExistence type="predicted"/>
<evidence type="ECO:0000313" key="2">
    <source>
        <dbReference type="EMBL" id="ECA3794102.1"/>
    </source>
</evidence>
<protein>
    <submittedName>
        <fullName evidence="2">Uncharacterized protein</fullName>
    </submittedName>
</protein>
<keyword evidence="1" id="KW-0812">Transmembrane</keyword>